<dbReference type="Proteomes" id="UP000317977">
    <property type="component" value="Unassembled WGS sequence"/>
</dbReference>
<protein>
    <submittedName>
        <fullName evidence="2">Uncharacterized protein</fullName>
    </submittedName>
</protein>
<feature type="signal peptide" evidence="1">
    <location>
        <begin position="1"/>
        <end position="19"/>
    </location>
</feature>
<feature type="chain" id="PRO_5022849367" evidence="1">
    <location>
        <begin position="20"/>
        <end position="379"/>
    </location>
</feature>
<name>A0A5C6EJS2_9BACT</name>
<dbReference type="OrthoDB" id="249490at2"/>
<gene>
    <name evidence="2" type="ORF">Poly59_47080</name>
</gene>
<dbReference type="EMBL" id="SJPX01000005">
    <property type="protein sequence ID" value="TWU47866.1"/>
    <property type="molecule type" value="Genomic_DNA"/>
</dbReference>
<evidence type="ECO:0000313" key="3">
    <source>
        <dbReference type="Proteomes" id="UP000317977"/>
    </source>
</evidence>
<dbReference type="RefSeq" id="WP_146536314.1">
    <property type="nucleotide sequence ID" value="NZ_SJPX01000005.1"/>
</dbReference>
<evidence type="ECO:0000256" key="1">
    <source>
        <dbReference type="SAM" id="SignalP"/>
    </source>
</evidence>
<dbReference type="SUPFAM" id="SSF56935">
    <property type="entry name" value="Porins"/>
    <property type="match status" value="1"/>
</dbReference>
<proteinExistence type="predicted"/>
<reference evidence="2 3" key="1">
    <citation type="submission" date="2019-02" db="EMBL/GenBank/DDBJ databases">
        <title>Deep-cultivation of Planctomycetes and their phenomic and genomic characterization uncovers novel biology.</title>
        <authorList>
            <person name="Wiegand S."/>
            <person name="Jogler M."/>
            <person name="Boedeker C."/>
            <person name="Pinto D."/>
            <person name="Vollmers J."/>
            <person name="Rivas-Marin E."/>
            <person name="Kohn T."/>
            <person name="Peeters S.H."/>
            <person name="Heuer A."/>
            <person name="Rast P."/>
            <person name="Oberbeckmann S."/>
            <person name="Bunk B."/>
            <person name="Jeske O."/>
            <person name="Meyerdierks A."/>
            <person name="Storesund J.E."/>
            <person name="Kallscheuer N."/>
            <person name="Luecker S."/>
            <person name="Lage O.M."/>
            <person name="Pohl T."/>
            <person name="Merkel B.J."/>
            <person name="Hornburger P."/>
            <person name="Mueller R.-W."/>
            <person name="Bruemmer F."/>
            <person name="Labrenz M."/>
            <person name="Spormann A.M."/>
            <person name="Op Den Camp H."/>
            <person name="Overmann J."/>
            <person name="Amann R."/>
            <person name="Jetten M.S.M."/>
            <person name="Mascher T."/>
            <person name="Medema M.H."/>
            <person name="Devos D.P."/>
            <person name="Kaster A.-K."/>
            <person name="Ovreas L."/>
            <person name="Rohde M."/>
            <person name="Galperin M.Y."/>
            <person name="Jogler C."/>
        </authorList>
    </citation>
    <scope>NUCLEOTIDE SEQUENCE [LARGE SCALE GENOMIC DNA]</scope>
    <source>
        <strain evidence="2 3">Poly59</strain>
    </source>
</reference>
<keyword evidence="1" id="KW-0732">Signal</keyword>
<keyword evidence="3" id="KW-1185">Reference proteome</keyword>
<accession>A0A5C6EJS2</accession>
<evidence type="ECO:0000313" key="2">
    <source>
        <dbReference type="EMBL" id="TWU47866.1"/>
    </source>
</evidence>
<comment type="caution">
    <text evidence="2">The sequence shown here is derived from an EMBL/GenBank/DDBJ whole genome shotgun (WGS) entry which is preliminary data.</text>
</comment>
<dbReference type="AlphaFoldDB" id="A0A5C6EJS2"/>
<sequence precursor="true">MRLSQFCLASSLAAVCAVAGWDTPVSNAQTISGSDLLRSNTSQDPLFGQHAFRDRVVHDPALGDRSISDLILSGPVIDPTMDGIYPPTVYMPADSVASMMVSQAAGEVPIERFRKSFYQGTEVLGGHLWDTGNDDVSGRMNQTFEEARINFGFPIGVITGGSMDNIVGFRPYFRVDHLDGPTGIDVPGSVYDTGISILNQKKWSEVFSTTVVVTPSVRSDFDTSDNGFRLFGLALMNWKPRPNLTLSAGVVYFARNDIGLLPAVGFVYLPTPWWKIDATMPRPRLARRLWKNGGHAEGWAFVGASIGGNTWAVKRSSGESDELTVRAYELIGGYEVIGAGNRGFNIETVYTFGRRIEYERDDVRIDLSDGVGIRAAWQF</sequence>
<organism evidence="2 3">
    <name type="scientific">Rubripirellula reticaptiva</name>
    <dbReference type="NCBI Taxonomy" id="2528013"/>
    <lineage>
        <taxon>Bacteria</taxon>
        <taxon>Pseudomonadati</taxon>
        <taxon>Planctomycetota</taxon>
        <taxon>Planctomycetia</taxon>
        <taxon>Pirellulales</taxon>
        <taxon>Pirellulaceae</taxon>
        <taxon>Rubripirellula</taxon>
    </lineage>
</organism>